<comment type="subcellular location">
    <subcellularLocation>
        <location evidence="1">Cell membrane</location>
        <topology evidence="1">Multi-pass membrane protein</topology>
    </subcellularLocation>
</comment>
<keyword evidence="2" id="KW-1003">Cell membrane</keyword>
<evidence type="ECO:0000256" key="3">
    <source>
        <dbReference type="ARBA" id="ARBA00022692"/>
    </source>
</evidence>
<feature type="transmembrane region" description="Helical" evidence="7">
    <location>
        <begin position="366"/>
        <end position="388"/>
    </location>
</feature>
<keyword evidence="3 7" id="KW-0812">Transmembrane</keyword>
<evidence type="ECO:0000256" key="6">
    <source>
        <dbReference type="SAM" id="MobiDB-lite"/>
    </source>
</evidence>
<feature type="region of interest" description="Disordered" evidence="6">
    <location>
        <begin position="167"/>
        <end position="187"/>
    </location>
</feature>
<dbReference type="Proteomes" id="UP000261811">
    <property type="component" value="Unassembled WGS sequence"/>
</dbReference>
<sequence>RRIATAADEPRRYAVAVAPGDDGVPRDGAGRPLPRGRWQLQVNVLDRDQQTAGLLYRLWRLARLRAGTNRRPLRSLRRALEQESLMAYAAFAADVRTPRLTGTCEVGTEAALLAYEHVPGRRLDELADDEIDDALLTDVWCQFARFQAARLAHRRLEGHAILLSDAPGSAADVPDEDGAEDGAATEPATGRRLAHLVGFDVGEVAAGDLALRLDRAQLLTTLALRVGAERAVATAAPVLGEGALAAAVPLLQRVALTRATRTALRHDRHLLTRIREQILTLEPEAETEPVRLERFRPRTIVSIIALTFAAYIVIPQLTSVQLDQIGERANWWWVALGAVAAAVTYLAAALMLIGFVPERLPLWRTVVVQIAASFVKLVAPAAVTGVALNTRYLQKYGIRSGPAVASVGASQLMGMVVHILMLVVFGFITGSTQTATHDLAPSRTIMIVLLMFAIPVAVALAVPRVRRFVTARLRSMFSGVLPRLVDVLQSPRKLATSLGGTLLLTAGFVVCLDASIRAFGGSLPWTAVVVVFLTGNALGSAAPTPGGLGAVEGALTLALTISGLPAEIATSSVLLFRLLTFWLPVAPGWAAFAYLQRKEAI</sequence>
<evidence type="ECO:0000256" key="1">
    <source>
        <dbReference type="ARBA" id="ARBA00004651"/>
    </source>
</evidence>
<dbReference type="EMBL" id="QURH01001053">
    <property type="protein sequence ID" value="RFU36367.1"/>
    <property type="molecule type" value="Genomic_DNA"/>
</dbReference>
<evidence type="ECO:0000256" key="5">
    <source>
        <dbReference type="ARBA" id="ARBA00023136"/>
    </source>
</evidence>
<dbReference type="GO" id="GO:0005886">
    <property type="term" value="C:plasma membrane"/>
    <property type="evidence" value="ECO:0007669"/>
    <property type="project" value="UniProtKB-SubCell"/>
</dbReference>
<organism evidence="8 9">
    <name type="scientific">Actinomadura logoneensis</name>
    <dbReference type="NCBI Taxonomy" id="2293572"/>
    <lineage>
        <taxon>Bacteria</taxon>
        <taxon>Bacillati</taxon>
        <taxon>Actinomycetota</taxon>
        <taxon>Actinomycetes</taxon>
        <taxon>Streptosporangiales</taxon>
        <taxon>Thermomonosporaceae</taxon>
        <taxon>Actinomadura</taxon>
    </lineage>
</organism>
<keyword evidence="5 7" id="KW-0472">Membrane</keyword>
<dbReference type="PANTHER" id="PTHR39087">
    <property type="entry name" value="UPF0104 MEMBRANE PROTEIN MJ1595"/>
    <property type="match status" value="1"/>
</dbReference>
<reference evidence="8 9" key="1">
    <citation type="submission" date="2018-08" db="EMBL/GenBank/DDBJ databases">
        <title>Actinomadura jelena sp. nov., a novel Actinomycete isolated from soil in Chad.</title>
        <authorList>
            <person name="Shi L."/>
        </authorList>
    </citation>
    <scope>NUCLEOTIDE SEQUENCE [LARGE SCALE GENOMIC DNA]</scope>
    <source>
        <strain evidence="8 9">NEAU-G17</strain>
    </source>
</reference>
<evidence type="ECO:0000256" key="4">
    <source>
        <dbReference type="ARBA" id="ARBA00022989"/>
    </source>
</evidence>
<feature type="transmembrane region" description="Helical" evidence="7">
    <location>
        <begin position="408"/>
        <end position="428"/>
    </location>
</feature>
<feature type="transmembrane region" description="Helical" evidence="7">
    <location>
        <begin position="331"/>
        <end position="354"/>
    </location>
</feature>
<feature type="non-terminal residue" evidence="8">
    <location>
        <position position="1"/>
    </location>
</feature>
<feature type="transmembrane region" description="Helical" evidence="7">
    <location>
        <begin position="523"/>
        <end position="542"/>
    </location>
</feature>
<gene>
    <name evidence="8" type="ORF">DZF91_38390</name>
</gene>
<keyword evidence="9" id="KW-1185">Reference proteome</keyword>
<evidence type="ECO:0000256" key="7">
    <source>
        <dbReference type="SAM" id="Phobius"/>
    </source>
</evidence>
<protein>
    <submittedName>
        <fullName evidence="8">UPF0104 family protein</fullName>
    </submittedName>
</protein>
<evidence type="ECO:0000256" key="2">
    <source>
        <dbReference type="ARBA" id="ARBA00022475"/>
    </source>
</evidence>
<proteinExistence type="predicted"/>
<dbReference type="RefSeq" id="WP_147341577.1">
    <property type="nucleotide sequence ID" value="NZ_QURH01001053.1"/>
</dbReference>
<comment type="caution">
    <text evidence="8">The sequence shown here is derived from an EMBL/GenBank/DDBJ whole genome shotgun (WGS) entry which is preliminary data.</text>
</comment>
<dbReference type="InterPro" id="IPR022791">
    <property type="entry name" value="L-PG_synthase/AglD"/>
</dbReference>
<feature type="transmembrane region" description="Helical" evidence="7">
    <location>
        <begin position="440"/>
        <end position="462"/>
    </location>
</feature>
<feature type="transmembrane region" description="Helical" evidence="7">
    <location>
        <begin position="574"/>
        <end position="595"/>
    </location>
</feature>
<evidence type="ECO:0000313" key="9">
    <source>
        <dbReference type="Proteomes" id="UP000261811"/>
    </source>
</evidence>
<dbReference type="Pfam" id="PF03706">
    <property type="entry name" value="LPG_synthase_TM"/>
    <property type="match status" value="1"/>
</dbReference>
<name>A0A372J8Q9_9ACTN</name>
<dbReference type="AlphaFoldDB" id="A0A372J8Q9"/>
<feature type="transmembrane region" description="Helical" evidence="7">
    <location>
        <begin position="300"/>
        <end position="319"/>
    </location>
</feature>
<keyword evidence="4 7" id="KW-1133">Transmembrane helix</keyword>
<evidence type="ECO:0000313" key="8">
    <source>
        <dbReference type="EMBL" id="RFU36367.1"/>
    </source>
</evidence>
<feature type="transmembrane region" description="Helical" evidence="7">
    <location>
        <begin position="494"/>
        <end position="516"/>
    </location>
</feature>
<dbReference type="PANTHER" id="PTHR39087:SF2">
    <property type="entry name" value="UPF0104 MEMBRANE PROTEIN MJ1595"/>
    <property type="match status" value="1"/>
</dbReference>
<accession>A0A372J8Q9</accession>
<dbReference type="OrthoDB" id="5242664at2"/>